<comment type="similarity">
    <text evidence="1">Belongs to the glycosyl hydrolase 2 family.</text>
</comment>
<dbReference type="InterPro" id="IPR006102">
    <property type="entry name" value="Ig-like_GH2"/>
</dbReference>
<dbReference type="Pfam" id="PF18565">
    <property type="entry name" value="Glyco_hydro2_C5"/>
    <property type="match status" value="1"/>
</dbReference>
<organism evidence="10 11">
    <name type="scientific">Pelagicoccus mobilis</name>
    <dbReference type="NCBI Taxonomy" id="415221"/>
    <lineage>
        <taxon>Bacteria</taxon>
        <taxon>Pseudomonadati</taxon>
        <taxon>Verrucomicrobiota</taxon>
        <taxon>Opitutia</taxon>
        <taxon>Puniceicoccales</taxon>
        <taxon>Pelagicoccaceae</taxon>
        <taxon>Pelagicoccus</taxon>
    </lineage>
</organism>
<reference evidence="10" key="1">
    <citation type="submission" date="2021-01" db="EMBL/GenBank/DDBJ databases">
        <title>Modified the classification status of verrucomicrobia.</title>
        <authorList>
            <person name="Feng X."/>
        </authorList>
    </citation>
    <scope>NUCLEOTIDE SEQUENCE</scope>
    <source>
        <strain evidence="10">KCTC 13126</strain>
    </source>
</reference>
<name>A0A934VMK7_9BACT</name>
<dbReference type="InterPro" id="IPR013783">
    <property type="entry name" value="Ig-like_fold"/>
</dbReference>
<gene>
    <name evidence="10" type="ORF">JIN87_00335</name>
</gene>
<sequence>MSTPFLKLLCAIMALSSVGIPSADANGAIRTRDSFNEGWLFQKGDLPDARFPETDDSSWRKLRLPHDWAIEGPFDVKYNARSGGLPFHGKAWYRKHFSVPMDKKGKVVTLEFDGAMNNSKVWVNGHFLGERPFGYIGFAYDITKHLRWGDDQTNVISVSLSPEDLSSRWYPGAGLYRNTWINYTNPVHVARNGTFVTTPKVDDSSAQVDIAIDVNNQSGAPAKIELRTRILDPEHRPVVSKRTGPFQITGETGSYEQTLRVKKPALWDLDTPHLYTAETTVFVDGKKADLYETTFGIRSIAFDKDTGFSLNGRKVELKGVCLHHDLGPLGAAVNWRATERQLQIMKEMGANAIRTAHNPPSPEQLELCDRLGILVQVEAFDCWEEAKVENGYSKFFDEWHERDLRDLIHRDRNHPSVIMWSIGNEILEQFKGNRGATIAKRLNHICHEEDATRPTTAGFNYYPKAIDNGLAAEIDIVGLNYKPTKYKETLDQHPDWIVYGSETCSVVSSRGTYHLPVEKYEKHESLEVTSYDIVGPKWAYPPDIEFHYLSELPQVLGEFVWTGFDYLGEPTPYGGRDNSTNGYWNDDWPARSSYFGIVDLCGFPKDRYYMYQSQWSDEPMVHLLPHWNWEGHEGQTIPVYSYTNCDEAELFLNGKSLGRRIKGVDTSEIFVKFNSFDGPTFNSKYRLSWEVPYQPGTLKVVGYKDGKAICEKSISTAATAAQVSLSPDRKVIKSDGYDISFITVRIEDQDGNLVPESDNLVTFEIEGPGEIAAVGNGNPATTESFQASHRKAFNGLCMLFLKSKPGESGSIKVTAHSQGLTSASTSISAEAL</sequence>
<dbReference type="PANTHER" id="PTHR42732:SF1">
    <property type="entry name" value="BETA-MANNOSIDASE"/>
    <property type="match status" value="1"/>
</dbReference>
<comment type="caution">
    <text evidence="10">The sequence shown here is derived from an EMBL/GenBank/DDBJ whole genome shotgun (WGS) entry which is preliminary data.</text>
</comment>
<dbReference type="InterPro" id="IPR006104">
    <property type="entry name" value="Glyco_hydro_2_N"/>
</dbReference>
<dbReference type="SUPFAM" id="SSF51445">
    <property type="entry name" value="(Trans)glycosidases"/>
    <property type="match status" value="1"/>
</dbReference>
<dbReference type="InterPro" id="IPR051913">
    <property type="entry name" value="GH2_Domain-Containing"/>
</dbReference>
<dbReference type="SUPFAM" id="SSF49785">
    <property type="entry name" value="Galactose-binding domain-like"/>
    <property type="match status" value="1"/>
</dbReference>
<dbReference type="InterPro" id="IPR048229">
    <property type="entry name" value="GalB-like"/>
</dbReference>
<dbReference type="Gene3D" id="2.60.120.260">
    <property type="entry name" value="Galactose-binding domain-like"/>
    <property type="match status" value="1"/>
</dbReference>
<feature type="domain" description="DUF4982" evidence="8">
    <location>
        <begin position="634"/>
        <end position="710"/>
    </location>
</feature>
<evidence type="ECO:0000256" key="1">
    <source>
        <dbReference type="ARBA" id="ARBA00007401"/>
    </source>
</evidence>
<dbReference type="Pfam" id="PF00703">
    <property type="entry name" value="Glyco_hydro_2"/>
    <property type="match status" value="1"/>
</dbReference>
<dbReference type="SUPFAM" id="SSF49303">
    <property type="entry name" value="beta-Galactosidase/glucuronidase domain"/>
    <property type="match status" value="1"/>
</dbReference>
<dbReference type="Pfam" id="PF16355">
    <property type="entry name" value="DUF4982"/>
    <property type="match status" value="1"/>
</dbReference>
<evidence type="ECO:0000313" key="10">
    <source>
        <dbReference type="EMBL" id="MBK1875287.1"/>
    </source>
</evidence>
<keyword evidence="11" id="KW-1185">Reference proteome</keyword>
<accession>A0A934VMK7</accession>
<feature type="chain" id="PRO_5036749912" evidence="4">
    <location>
        <begin position="26"/>
        <end position="832"/>
    </location>
</feature>
<evidence type="ECO:0000313" key="11">
    <source>
        <dbReference type="Proteomes" id="UP000617628"/>
    </source>
</evidence>
<dbReference type="InterPro" id="IPR008979">
    <property type="entry name" value="Galactose-bd-like_sf"/>
</dbReference>
<dbReference type="InterPro" id="IPR008964">
    <property type="entry name" value="Invasin/intimin_cell_adhesion"/>
</dbReference>
<dbReference type="InterPro" id="IPR032311">
    <property type="entry name" value="DUF4982"/>
</dbReference>
<dbReference type="SUPFAM" id="SSF49373">
    <property type="entry name" value="Invasin/intimin cell-adhesion fragments"/>
    <property type="match status" value="1"/>
</dbReference>
<protein>
    <submittedName>
        <fullName evidence="10">DUF4982 domain-containing protein</fullName>
    </submittedName>
</protein>
<dbReference type="PROSITE" id="PS00608">
    <property type="entry name" value="GLYCOSYL_HYDROL_F2_2"/>
    <property type="match status" value="1"/>
</dbReference>
<feature type="domain" description="Glycosyl hydrolases family 2 sugar binding" evidence="7">
    <location>
        <begin position="89"/>
        <end position="162"/>
    </location>
</feature>
<feature type="domain" description="Glycoside hydrolase family 2" evidence="9">
    <location>
        <begin position="724"/>
        <end position="825"/>
    </location>
</feature>
<keyword evidence="3" id="KW-0326">Glycosidase</keyword>
<dbReference type="GO" id="GO:0004553">
    <property type="term" value="F:hydrolase activity, hydrolyzing O-glycosyl compounds"/>
    <property type="evidence" value="ECO:0007669"/>
    <property type="project" value="InterPro"/>
</dbReference>
<evidence type="ECO:0000256" key="2">
    <source>
        <dbReference type="ARBA" id="ARBA00022801"/>
    </source>
</evidence>
<dbReference type="RefSeq" id="WP_200353503.1">
    <property type="nucleotide sequence ID" value="NZ_JAENIL010000001.1"/>
</dbReference>
<feature type="signal peptide" evidence="4">
    <location>
        <begin position="1"/>
        <end position="25"/>
    </location>
</feature>
<dbReference type="NCBIfam" id="NF041463">
    <property type="entry name" value="GalB"/>
    <property type="match status" value="1"/>
</dbReference>
<dbReference type="Gene3D" id="2.60.40.10">
    <property type="entry name" value="Immunoglobulins"/>
    <property type="match status" value="3"/>
</dbReference>
<dbReference type="InterPro" id="IPR017853">
    <property type="entry name" value="GH"/>
</dbReference>
<keyword evidence="4" id="KW-0732">Signal</keyword>
<dbReference type="Proteomes" id="UP000617628">
    <property type="component" value="Unassembled WGS sequence"/>
</dbReference>
<dbReference type="Pfam" id="PF02837">
    <property type="entry name" value="Glyco_hydro_2_N"/>
    <property type="match status" value="1"/>
</dbReference>
<dbReference type="GO" id="GO:0005975">
    <property type="term" value="P:carbohydrate metabolic process"/>
    <property type="evidence" value="ECO:0007669"/>
    <property type="project" value="InterPro"/>
</dbReference>
<dbReference type="Pfam" id="PF02836">
    <property type="entry name" value="Glyco_hydro_2_C"/>
    <property type="match status" value="1"/>
</dbReference>
<evidence type="ECO:0000259" key="5">
    <source>
        <dbReference type="Pfam" id="PF00703"/>
    </source>
</evidence>
<proteinExistence type="inferred from homology"/>
<evidence type="ECO:0000259" key="9">
    <source>
        <dbReference type="Pfam" id="PF18565"/>
    </source>
</evidence>
<dbReference type="Gene3D" id="3.20.20.80">
    <property type="entry name" value="Glycosidases"/>
    <property type="match status" value="1"/>
</dbReference>
<dbReference type="PRINTS" id="PR00132">
    <property type="entry name" value="GLHYDRLASE2"/>
</dbReference>
<evidence type="ECO:0000259" key="6">
    <source>
        <dbReference type="Pfam" id="PF02836"/>
    </source>
</evidence>
<feature type="domain" description="Glycoside hydrolase family 2 immunoglobulin-like beta-sandwich" evidence="5">
    <location>
        <begin position="195"/>
        <end position="298"/>
    </location>
</feature>
<dbReference type="InterPro" id="IPR036156">
    <property type="entry name" value="Beta-gal/glucu_dom_sf"/>
</dbReference>
<dbReference type="EMBL" id="JAENIL010000001">
    <property type="protein sequence ID" value="MBK1875287.1"/>
    <property type="molecule type" value="Genomic_DNA"/>
</dbReference>
<dbReference type="InterPro" id="IPR023232">
    <property type="entry name" value="Glyco_hydro_2_AS"/>
</dbReference>
<evidence type="ECO:0000256" key="3">
    <source>
        <dbReference type="ARBA" id="ARBA00023295"/>
    </source>
</evidence>
<keyword evidence="2" id="KW-0378">Hydrolase</keyword>
<evidence type="ECO:0000256" key="4">
    <source>
        <dbReference type="SAM" id="SignalP"/>
    </source>
</evidence>
<dbReference type="AlphaFoldDB" id="A0A934VMK7"/>
<dbReference type="PANTHER" id="PTHR42732">
    <property type="entry name" value="BETA-GALACTOSIDASE"/>
    <property type="match status" value="1"/>
</dbReference>
<dbReference type="InterPro" id="IPR006103">
    <property type="entry name" value="Glyco_hydro_2_cat"/>
</dbReference>
<dbReference type="InterPro" id="IPR040605">
    <property type="entry name" value="Glyco_hydro2_dom5"/>
</dbReference>
<feature type="domain" description="Glycoside hydrolase family 2 catalytic" evidence="6">
    <location>
        <begin position="304"/>
        <end position="458"/>
    </location>
</feature>
<evidence type="ECO:0000259" key="8">
    <source>
        <dbReference type="Pfam" id="PF16355"/>
    </source>
</evidence>
<dbReference type="InterPro" id="IPR006101">
    <property type="entry name" value="Glyco_hydro_2"/>
</dbReference>
<evidence type="ECO:0000259" key="7">
    <source>
        <dbReference type="Pfam" id="PF02837"/>
    </source>
</evidence>